<evidence type="ECO:0000313" key="4">
    <source>
        <dbReference type="Proteomes" id="UP000734854"/>
    </source>
</evidence>
<name>A0A8J5BY30_ZINOF</name>
<dbReference type="Proteomes" id="UP000734854">
    <property type="component" value="Unassembled WGS sequence"/>
</dbReference>
<feature type="compositionally biased region" description="Basic and acidic residues" evidence="1">
    <location>
        <begin position="248"/>
        <end position="259"/>
    </location>
</feature>
<keyword evidence="2" id="KW-0812">Transmembrane</keyword>
<sequence>MDEQRTSDSRSPKVDGGVSSPNQERKKTEWKELSKPLAMLPSNRYGSLGEDVELTEEGYQRSAMEQKKAEEDKISQAIDYDGPVVSEENTIGFATKVGVGVAVTVFGLVFAFGDFLPYGSHSQKSAPLILGTVRALWFLSFLRILLFISKSYLGLQFSATLFRKIRFVCFSSPSVSADSSVMGRGNQRGVLCFDLDAAKRAAGVGFQPPINSVEVEGVPALGKQAELLGVGELGETDSAPEAGADSAQRGEAEEGERLDAGGAMESGYEEASVSNVFRGEEIGGRCGGSDAEEDRVTC</sequence>
<evidence type="ECO:0000256" key="2">
    <source>
        <dbReference type="SAM" id="Phobius"/>
    </source>
</evidence>
<feature type="transmembrane region" description="Helical" evidence="2">
    <location>
        <begin position="128"/>
        <end position="148"/>
    </location>
</feature>
<organism evidence="3 4">
    <name type="scientific">Zingiber officinale</name>
    <name type="common">Ginger</name>
    <name type="synonym">Amomum zingiber</name>
    <dbReference type="NCBI Taxonomy" id="94328"/>
    <lineage>
        <taxon>Eukaryota</taxon>
        <taxon>Viridiplantae</taxon>
        <taxon>Streptophyta</taxon>
        <taxon>Embryophyta</taxon>
        <taxon>Tracheophyta</taxon>
        <taxon>Spermatophyta</taxon>
        <taxon>Magnoliopsida</taxon>
        <taxon>Liliopsida</taxon>
        <taxon>Zingiberales</taxon>
        <taxon>Zingiberaceae</taxon>
        <taxon>Zingiber</taxon>
    </lineage>
</organism>
<feature type="compositionally biased region" description="Basic and acidic residues" evidence="1">
    <location>
        <begin position="1"/>
        <end position="13"/>
    </location>
</feature>
<keyword evidence="2" id="KW-1133">Transmembrane helix</keyword>
<comment type="caution">
    <text evidence="3">The sequence shown here is derived from an EMBL/GenBank/DDBJ whole genome shotgun (WGS) entry which is preliminary data.</text>
</comment>
<feature type="compositionally biased region" description="Basic and acidic residues" evidence="1">
    <location>
        <begin position="23"/>
        <end position="34"/>
    </location>
</feature>
<evidence type="ECO:0000256" key="1">
    <source>
        <dbReference type="SAM" id="MobiDB-lite"/>
    </source>
</evidence>
<dbReference type="EMBL" id="JACMSC010000022">
    <property type="protein sequence ID" value="KAG6468398.1"/>
    <property type="molecule type" value="Genomic_DNA"/>
</dbReference>
<feature type="region of interest" description="Disordered" evidence="1">
    <location>
        <begin position="235"/>
        <end position="271"/>
    </location>
</feature>
<feature type="region of interest" description="Disordered" evidence="1">
    <location>
        <begin position="1"/>
        <end position="34"/>
    </location>
</feature>
<evidence type="ECO:0000313" key="3">
    <source>
        <dbReference type="EMBL" id="KAG6468398.1"/>
    </source>
</evidence>
<accession>A0A8J5BY30</accession>
<keyword evidence="2" id="KW-0472">Membrane</keyword>
<feature type="transmembrane region" description="Helical" evidence="2">
    <location>
        <begin position="97"/>
        <end position="116"/>
    </location>
</feature>
<proteinExistence type="predicted"/>
<protein>
    <submittedName>
        <fullName evidence="3">Uncharacterized protein</fullName>
    </submittedName>
</protein>
<keyword evidence="4" id="KW-1185">Reference proteome</keyword>
<dbReference type="AlphaFoldDB" id="A0A8J5BY30"/>
<reference evidence="3 4" key="1">
    <citation type="submission" date="2020-08" db="EMBL/GenBank/DDBJ databases">
        <title>Plant Genome Project.</title>
        <authorList>
            <person name="Zhang R.-G."/>
        </authorList>
    </citation>
    <scope>NUCLEOTIDE SEQUENCE [LARGE SCALE GENOMIC DNA]</scope>
    <source>
        <tissue evidence="3">Rhizome</tissue>
    </source>
</reference>
<gene>
    <name evidence="3" type="ORF">ZIOFF_073083</name>
</gene>